<organism evidence="1">
    <name type="scientific">marine sediment metagenome</name>
    <dbReference type="NCBI Taxonomy" id="412755"/>
    <lineage>
        <taxon>unclassified sequences</taxon>
        <taxon>metagenomes</taxon>
        <taxon>ecological metagenomes</taxon>
    </lineage>
</organism>
<reference evidence="1" key="1">
    <citation type="journal article" date="2015" name="Nature">
        <title>Complex archaea that bridge the gap between prokaryotes and eukaryotes.</title>
        <authorList>
            <person name="Spang A."/>
            <person name="Saw J.H."/>
            <person name="Jorgensen S.L."/>
            <person name="Zaremba-Niedzwiedzka K."/>
            <person name="Martijn J."/>
            <person name="Lind A.E."/>
            <person name="van Eijk R."/>
            <person name="Schleper C."/>
            <person name="Guy L."/>
            <person name="Ettema T.J."/>
        </authorList>
    </citation>
    <scope>NUCLEOTIDE SEQUENCE</scope>
</reference>
<protein>
    <submittedName>
        <fullName evidence="1">Uncharacterized protein</fullName>
    </submittedName>
</protein>
<gene>
    <name evidence="1" type="ORF">LCGC14_0913330</name>
</gene>
<comment type="caution">
    <text evidence="1">The sequence shown here is derived from an EMBL/GenBank/DDBJ whole genome shotgun (WGS) entry which is preliminary data.</text>
</comment>
<dbReference type="AlphaFoldDB" id="A0A0F9NXL9"/>
<name>A0A0F9NXL9_9ZZZZ</name>
<evidence type="ECO:0000313" key="1">
    <source>
        <dbReference type="EMBL" id="KKN22624.1"/>
    </source>
</evidence>
<proteinExistence type="predicted"/>
<accession>A0A0F9NXL9</accession>
<dbReference type="EMBL" id="LAZR01003044">
    <property type="protein sequence ID" value="KKN22624.1"/>
    <property type="molecule type" value="Genomic_DNA"/>
</dbReference>
<sequence>MPIEDLNRVAKAQTEFKDFMYQVNGISRSDLTKEEKRAGLRKGVDDLSENAYIQHFDQLLQIIQSSKKNCEPYEDSESQVISIIEWLPRLEGHRELVLLIIQERRKNYKLKV</sequence>